<feature type="signal peptide" evidence="9">
    <location>
        <begin position="1"/>
        <end position="30"/>
    </location>
</feature>
<keyword evidence="4 8" id="KW-1133">Transmembrane helix</keyword>
<evidence type="ECO:0000256" key="7">
    <source>
        <dbReference type="ARBA" id="ARBA00023180"/>
    </source>
</evidence>
<feature type="transmembrane region" description="Helical" evidence="8">
    <location>
        <begin position="306"/>
        <end position="325"/>
    </location>
</feature>
<dbReference type="Proteomes" id="UP000821853">
    <property type="component" value="Chromosome 9"/>
</dbReference>
<accession>A0A9J6H5L8</accession>
<evidence type="ECO:0000256" key="4">
    <source>
        <dbReference type="ARBA" id="ARBA00022989"/>
    </source>
</evidence>
<keyword evidence="11" id="KW-1185">Reference proteome</keyword>
<gene>
    <name evidence="10" type="ORF">HPB48_007155</name>
</gene>
<evidence type="ECO:0000256" key="6">
    <source>
        <dbReference type="ARBA" id="ARBA00023170"/>
    </source>
</evidence>
<organism evidence="10 11">
    <name type="scientific">Haemaphysalis longicornis</name>
    <name type="common">Bush tick</name>
    <dbReference type="NCBI Taxonomy" id="44386"/>
    <lineage>
        <taxon>Eukaryota</taxon>
        <taxon>Metazoa</taxon>
        <taxon>Ecdysozoa</taxon>
        <taxon>Arthropoda</taxon>
        <taxon>Chelicerata</taxon>
        <taxon>Arachnida</taxon>
        <taxon>Acari</taxon>
        <taxon>Parasitiformes</taxon>
        <taxon>Ixodida</taxon>
        <taxon>Ixodoidea</taxon>
        <taxon>Ixodidae</taxon>
        <taxon>Haemaphysalinae</taxon>
        <taxon>Haemaphysalis</taxon>
    </lineage>
</organism>
<evidence type="ECO:0000256" key="8">
    <source>
        <dbReference type="SAM" id="Phobius"/>
    </source>
</evidence>
<keyword evidence="7" id="KW-0325">Glycoprotein</keyword>
<sequence length="554" mass="62799">MTRCHNMGNRSVLTLFILALCFSLPNLISPHRIRAVALSARHPTSLVLLWLKQTAHEHTPKWTKNLELPVLQWTRFGDRELNELRAHVSQNTKIWVLVPWSDKAQKENLFTKLNKTVFGLPLVRFVVALEPGEGLPYEAFQELSCILVGVNDTAIDVAEDSFRKCDTQRRILTSPSHLFDNRASDSGTVFSGKTFIVATDATQTTTNIYNSYMRIPESVLLRSTLSHFNATVTPYHFNGTGIGEDRILFKVHRKEIDISLFPAGLFEEVDALIDIRAINAYRSISFFSREGMRVPPRLLHTIFSSGYLLVAISGCAFVVLGVYWCQTLLHRTSLPRCVLFLVSNLVGRGYPEPPPSRCNGTRILVLFWAVGMLVVCTYLQSMITSEANVPTLERQIRNTYDLFKQAKAKKVLPCVEMSSPSDLFIKTSKTDVAKALNYLLENCRSCVNTRIGRYENCIRRAMLGTHVYVRQYGAITEALMRHFGVAASEDNFRFLPTAPMMPKNFPCGAALKGTVTRLLEHGLQQKHGLIRLQKMKQTMRLPEIPTLKTRRWHL</sequence>
<dbReference type="PANTHER" id="PTHR42643">
    <property type="entry name" value="IONOTROPIC RECEPTOR 20A-RELATED"/>
    <property type="match status" value="1"/>
</dbReference>
<dbReference type="AlphaFoldDB" id="A0A9J6H5L8"/>
<evidence type="ECO:0000256" key="1">
    <source>
        <dbReference type="ARBA" id="ARBA00004651"/>
    </source>
</evidence>
<keyword evidence="3 8" id="KW-0812">Transmembrane</keyword>
<keyword evidence="9" id="KW-0732">Signal</keyword>
<feature type="chain" id="PRO_5039911151" description="Ionotropic receptor" evidence="9">
    <location>
        <begin position="31"/>
        <end position="554"/>
    </location>
</feature>
<dbReference type="PANTHER" id="PTHR42643:SF38">
    <property type="entry name" value="IONOTROPIC RECEPTOR 100A"/>
    <property type="match status" value="1"/>
</dbReference>
<evidence type="ECO:0000256" key="9">
    <source>
        <dbReference type="SAM" id="SignalP"/>
    </source>
</evidence>
<comment type="subcellular location">
    <subcellularLocation>
        <location evidence="1">Cell membrane</location>
        <topology evidence="1">Multi-pass membrane protein</topology>
    </subcellularLocation>
</comment>
<dbReference type="GO" id="GO:0005886">
    <property type="term" value="C:plasma membrane"/>
    <property type="evidence" value="ECO:0007669"/>
    <property type="project" value="UniProtKB-SubCell"/>
</dbReference>
<feature type="transmembrane region" description="Helical" evidence="8">
    <location>
        <begin position="363"/>
        <end position="383"/>
    </location>
</feature>
<evidence type="ECO:0008006" key="12">
    <source>
        <dbReference type="Google" id="ProtNLM"/>
    </source>
</evidence>
<dbReference type="EMBL" id="JABSTR010000011">
    <property type="protein sequence ID" value="KAH9382361.1"/>
    <property type="molecule type" value="Genomic_DNA"/>
</dbReference>
<dbReference type="InterPro" id="IPR052192">
    <property type="entry name" value="Insect_Ionotropic_Sensory_Rcpt"/>
</dbReference>
<comment type="caution">
    <text evidence="10">The sequence shown here is derived from an EMBL/GenBank/DDBJ whole genome shotgun (WGS) entry which is preliminary data.</text>
</comment>
<dbReference type="VEuPathDB" id="VectorBase:HLOH_042958"/>
<evidence type="ECO:0000313" key="11">
    <source>
        <dbReference type="Proteomes" id="UP000821853"/>
    </source>
</evidence>
<evidence type="ECO:0000256" key="2">
    <source>
        <dbReference type="ARBA" id="ARBA00022475"/>
    </source>
</evidence>
<proteinExistence type="predicted"/>
<name>A0A9J6H5L8_HAELO</name>
<evidence type="ECO:0000256" key="3">
    <source>
        <dbReference type="ARBA" id="ARBA00022692"/>
    </source>
</evidence>
<protein>
    <recommendedName>
        <fullName evidence="12">Ionotropic receptor</fullName>
    </recommendedName>
</protein>
<keyword evidence="2" id="KW-1003">Cell membrane</keyword>
<reference evidence="10 11" key="1">
    <citation type="journal article" date="2020" name="Cell">
        <title>Large-Scale Comparative Analyses of Tick Genomes Elucidate Their Genetic Diversity and Vector Capacities.</title>
        <authorList>
            <consortium name="Tick Genome and Microbiome Consortium (TIGMIC)"/>
            <person name="Jia N."/>
            <person name="Wang J."/>
            <person name="Shi W."/>
            <person name="Du L."/>
            <person name="Sun Y."/>
            <person name="Zhan W."/>
            <person name="Jiang J.F."/>
            <person name="Wang Q."/>
            <person name="Zhang B."/>
            <person name="Ji P."/>
            <person name="Bell-Sakyi L."/>
            <person name="Cui X.M."/>
            <person name="Yuan T.T."/>
            <person name="Jiang B.G."/>
            <person name="Yang W.F."/>
            <person name="Lam T.T."/>
            <person name="Chang Q.C."/>
            <person name="Ding S.J."/>
            <person name="Wang X.J."/>
            <person name="Zhu J.G."/>
            <person name="Ruan X.D."/>
            <person name="Zhao L."/>
            <person name="Wei J.T."/>
            <person name="Ye R.Z."/>
            <person name="Que T.C."/>
            <person name="Du C.H."/>
            <person name="Zhou Y.H."/>
            <person name="Cheng J.X."/>
            <person name="Dai P.F."/>
            <person name="Guo W.B."/>
            <person name="Han X.H."/>
            <person name="Huang E.J."/>
            <person name="Li L.F."/>
            <person name="Wei W."/>
            <person name="Gao Y.C."/>
            <person name="Liu J.Z."/>
            <person name="Shao H.Z."/>
            <person name="Wang X."/>
            <person name="Wang C.C."/>
            <person name="Yang T.C."/>
            <person name="Huo Q.B."/>
            <person name="Li W."/>
            <person name="Chen H.Y."/>
            <person name="Chen S.E."/>
            <person name="Zhou L.G."/>
            <person name="Ni X.B."/>
            <person name="Tian J.H."/>
            <person name="Sheng Y."/>
            <person name="Liu T."/>
            <person name="Pan Y.S."/>
            <person name="Xia L.Y."/>
            <person name="Li J."/>
            <person name="Zhao F."/>
            <person name="Cao W.C."/>
        </authorList>
    </citation>
    <scope>NUCLEOTIDE SEQUENCE [LARGE SCALE GENOMIC DNA]</scope>
    <source>
        <strain evidence="10">HaeL-2018</strain>
    </source>
</reference>
<keyword evidence="5 8" id="KW-0472">Membrane</keyword>
<keyword evidence="6" id="KW-0675">Receptor</keyword>
<evidence type="ECO:0000256" key="5">
    <source>
        <dbReference type="ARBA" id="ARBA00023136"/>
    </source>
</evidence>
<evidence type="ECO:0000313" key="10">
    <source>
        <dbReference type="EMBL" id="KAH9382361.1"/>
    </source>
</evidence>